<keyword evidence="3" id="KW-1185">Reference proteome</keyword>
<sequence>MNRRGFLTALIGGAVTSVAVVVDTANAQFFGPFELPEWEDRRDRYRRYRYERERERYRREREWRRRSYRRRWRDDDDDDD</sequence>
<dbReference type="Proteomes" id="UP000190130">
    <property type="component" value="Unassembled WGS sequence"/>
</dbReference>
<gene>
    <name evidence="1" type="ORF">ARD30_01650</name>
    <name evidence="2" type="ORF">SAMN05660750_03783</name>
</gene>
<evidence type="ECO:0000313" key="3">
    <source>
        <dbReference type="Proteomes" id="UP000051562"/>
    </source>
</evidence>
<reference evidence="2 4" key="2">
    <citation type="submission" date="2017-02" db="EMBL/GenBank/DDBJ databases">
        <authorList>
            <person name="Peterson S.W."/>
        </authorList>
    </citation>
    <scope>NUCLEOTIDE SEQUENCE [LARGE SCALE GENOMIC DNA]</scope>
    <source>
        <strain evidence="2 4">DSM 9653</strain>
    </source>
</reference>
<dbReference type="AlphaFoldDB" id="A0A0Q3KRQ5"/>
<protein>
    <submittedName>
        <fullName evidence="2">Cleavage and polyadenylation specificity factor subunit 6/7</fullName>
    </submittedName>
</protein>
<dbReference type="Proteomes" id="UP000051562">
    <property type="component" value="Unassembled WGS sequence"/>
</dbReference>
<organism evidence="1 3">
    <name type="scientific">Bosea thiooxidans</name>
    <dbReference type="NCBI Taxonomy" id="53254"/>
    <lineage>
        <taxon>Bacteria</taxon>
        <taxon>Pseudomonadati</taxon>
        <taxon>Pseudomonadota</taxon>
        <taxon>Alphaproteobacteria</taxon>
        <taxon>Hyphomicrobiales</taxon>
        <taxon>Boseaceae</taxon>
        <taxon>Bosea</taxon>
    </lineage>
</organism>
<accession>A0A0Q3KRQ5</accession>
<dbReference type="EMBL" id="LMAR01000001">
    <property type="protein sequence ID" value="KQK32507.1"/>
    <property type="molecule type" value="Genomic_DNA"/>
</dbReference>
<evidence type="ECO:0000313" key="1">
    <source>
        <dbReference type="EMBL" id="KQK32507.1"/>
    </source>
</evidence>
<evidence type="ECO:0000313" key="2">
    <source>
        <dbReference type="EMBL" id="SKC03556.1"/>
    </source>
</evidence>
<reference evidence="1 3" key="1">
    <citation type="submission" date="2015-10" db="EMBL/GenBank/DDBJ databases">
        <title>Draft genome of Bosea thiooxidans.</title>
        <authorList>
            <person name="Wang X."/>
        </authorList>
    </citation>
    <scope>NUCLEOTIDE SEQUENCE [LARGE SCALE GENOMIC DNA]</scope>
    <source>
        <strain evidence="1 3">CGMCC 9174</strain>
    </source>
</reference>
<dbReference type="EMBL" id="FUYX01000011">
    <property type="protein sequence ID" value="SKC03556.1"/>
    <property type="molecule type" value="Genomic_DNA"/>
</dbReference>
<evidence type="ECO:0000313" key="4">
    <source>
        <dbReference type="Proteomes" id="UP000190130"/>
    </source>
</evidence>
<proteinExistence type="predicted"/>
<name>A0A0Q3KRQ5_9HYPH</name>